<organism evidence="2 3">
    <name type="scientific">Talaromyces rugulosus</name>
    <name type="common">Penicillium rugulosum</name>
    <dbReference type="NCBI Taxonomy" id="121627"/>
    <lineage>
        <taxon>Eukaryota</taxon>
        <taxon>Fungi</taxon>
        <taxon>Dikarya</taxon>
        <taxon>Ascomycota</taxon>
        <taxon>Pezizomycotina</taxon>
        <taxon>Eurotiomycetes</taxon>
        <taxon>Eurotiomycetidae</taxon>
        <taxon>Eurotiales</taxon>
        <taxon>Trichocomaceae</taxon>
        <taxon>Talaromyces</taxon>
        <taxon>Talaromyces sect. Islandici</taxon>
    </lineage>
</organism>
<dbReference type="AlphaFoldDB" id="A0A7H8QKV4"/>
<dbReference type="RefSeq" id="XP_035340697.1">
    <property type="nucleotide sequence ID" value="XM_035484804.1"/>
</dbReference>
<evidence type="ECO:0000256" key="1">
    <source>
        <dbReference type="SAM" id="MobiDB-lite"/>
    </source>
</evidence>
<evidence type="ECO:0000313" key="2">
    <source>
        <dbReference type="EMBL" id="QKX54518.1"/>
    </source>
</evidence>
<dbReference type="GeneID" id="55989115"/>
<dbReference type="EMBL" id="CP055898">
    <property type="protein sequence ID" value="QKX54518.1"/>
    <property type="molecule type" value="Genomic_DNA"/>
</dbReference>
<reference evidence="3" key="1">
    <citation type="submission" date="2020-06" db="EMBL/GenBank/DDBJ databases">
        <title>A chromosome-scale genome assembly of Talaromyces rugulosus W13939.</title>
        <authorList>
            <person name="Wang B."/>
            <person name="Guo L."/>
            <person name="Ye K."/>
            <person name="Wang L."/>
        </authorList>
    </citation>
    <scope>NUCLEOTIDE SEQUENCE [LARGE SCALE GENOMIC DNA]</scope>
    <source>
        <strain evidence="3">W13939</strain>
    </source>
</reference>
<gene>
    <name evidence="2" type="ORF">TRUGW13939_01605</name>
</gene>
<feature type="region of interest" description="Disordered" evidence="1">
    <location>
        <begin position="268"/>
        <end position="290"/>
    </location>
</feature>
<evidence type="ECO:0000313" key="3">
    <source>
        <dbReference type="Proteomes" id="UP000509510"/>
    </source>
</evidence>
<name>A0A7H8QKV4_TALRU</name>
<proteinExistence type="predicted"/>
<accession>A0A7H8QKV4</accession>
<sequence length="405" mass="46686">MALPKSVCIPVLSLKYVLPEGACEAAWDKALEYIKRHLKDNPEKHSLHLQSEKFADEAKNIFAEPDVPWEITRLALSDEDRLMLCKSVWKAVLDAQKQARKRARTEEEHGLPNPYRGVRIKKLKRIHCQLEGMPETRTGILLESIIQERPQGGIRSRDLSYSLFSSLVANRYGPPTASADPVRIYYKSPENESIKVYIRDDHSLHSAIEDLVAYGKDTLLFEVQTGSWMLTDRGIESCTGHANVRRPNNAMIDDRNVFTARFDSLNINEDEDYSSENSDNEDDSTDQIDAEFSDDDYSSELDAGIESEHDTNVENGPDTYFYNEPETYFDNEHETDFDCEADTSSSNEHGTYFYNEPEPYFHYDAEAYFDNEPETYNESEAYFENEADTYYDDGPDAYYESEYQY</sequence>
<dbReference type="Proteomes" id="UP000509510">
    <property type="component" value="Chromosome I"/>
</dbReference>
<protein>
    <submittedName>
        <fullName evidence="2">Uncharacterized protein</fullName>
    </submittedName>
</protein>
<dbReference type="KEGG" id="trg:TRUGW13939_01605"/>
<keyword evidence="3" id="KW-1185">Reference proteome</keyword>